<dbReference type="EMBL" id="VLXZ01000009">
    <property type="protein sequence ID" value="TSB45813.1"/>
    <property type="molecule type" value="Genomic_DNA"/>
</dbReference>
<evidence type="ECO:0000313" key="2">
    <source>
        <dbReference type="EMBL" id="TSB45813.1"/>
    </source>
</evidence>
<dbReference type="Proteomes" id="UP000318521">
    <property type="component" value="Unassembled WGS sequence"/>
</dbReference>
<comment type="caution">
    <text evidence="2">The sequence shown here is derived from an EMBL/GenBank/DDBJ whole genome shotgun (WGS) entry which is preliminary data.</text>
</comment>
<name>A0A553ZWK0_9BACI</name>
<protein>
    <submittedName>
        <fullName evidence="2">Uncharacterized protein</fullName>
    </submittedName>
</protein>
<evidence type="ECO:0000256" key="1">
    <source>
        <dbReference type="SAM" id="MobiDB-lite"/>
    </source>
</evidence>
<sequence>MDMVLSVYLDILGISNKKGDTGMYRSMIFIIMLGVLFGCQQQEQENDSTRNQANQGPPASIQKVPDSTQLIQELTLQVVYQNGEEVRVHYVQGEEEQWMYHNDLAEPSTIEDEELYDKLNQLTIDKGTFTEEVIQQMRYVFEFGGVYDVLDLEITFDDGTTRQYES</sequence>
<gene>
    <name evidence="2" type="ORF">FN960_15140</name>
</gene>
<feature type="region of interest" description="Disordered" evidence="1">
    <location>
        <begin position="44"/>
        <end position="64"/>
    </location>
</feature>
<evidence type="ECO:0000313" key="3">
    <source>
        <dbReference type="Proteomes" id="UP000318521"/>
    </source>
</evidence>
<reference evidence="2 3" key="1">
    <citation type="submission" date="2019-07" db="EMBL/GenBank/DDBJ databases">
        <authorList>
            <person name="Park Y.J."/>
            <person name="Jeong S.E."/>
            <person name="Jung H.S."/>
        </authorList>
    </citation>
    <scope>NUCLEOTIDE SEQUENCE [LARGE SCALE GENOMIC DNA]</scope>
    <source>
        <strain evidence="3">P16(2019)</strain>
    </source>
</reference>
<accession>A0A553ZWK0</accession>
<dbReference type="AlphaFoldDB" id="A0A553ZWK0"/>
<feature type="compositionally biased region" description="Polar residues" evidence="1">
    <location>
        <begin position="44"/>
        <end position="57"/>
    </location>
</feature>
<proteinExistence type="predicted"/>
<dbReference type="InterPro" id="IPR025623">
    <property type="entry name" value="YusW"/>
</dbReference>
<dbReference type="Pfam" id="PF14039">
    <property type="entry name" value="YusW"/>
    <property type="match status" value="1"/>
</dbReference>
<organism evidence="2 3">
    <name type="scientific">Alkalicoccobacillus porphyridii</name>
    <dbReference type="NCBI Taxonomy" id="2597270"/>
    <lineage>
        <taxon>Bacteria</taxon>
        <taxon>Bacillati</taxon>
        <taxon>Bacillota</taxon>
        <taxon>Bacilli</taxon>
        <taxon>Bacillales</taxon>
        <taxon>Bacillaceae</taxon>
        <taxon>Alkalicoccobacillus</taxon>
    </lineage>
</organism>
<dbReference type="OrthoDB" id="2452750at2"/>
<keyword evidence="3" id="KW-1185">Reference proteome</keyword>